<gene>
    <name evidence="1" type="ORF">K435DRAFT_794493</name>
</gene>
<organism evidence="1 2">
    <name type="scientific">Dendrothele bispora (strain CBS 962.96)</name>
    <dbReference type="NCBI Taxonomy" id="1314807"/>
    <lineage>
        <taxon>Eukaryota</taxon>
        <taxon>Fungi</taxon>
        <taxon>Dikarya</taxon>
        <taxon>Basidiomycota</taxon>
        <taxon>Agaricomycotina</taxon>
        <taxon>Agaricomycetes</taxon>
        <taxon>Agaricomycetidae</taxon>
        <taxon>Agaricales</taxon>
        <taxon>Agaricales incertae sedis</taxon>
        <taxon>Dendrothele</taxon>
    </lineage>
</organism>
<proteinExistence type="predicted"/>
<evidence type="ECO:0000313" key="1">
    <source>
        <dbReference type="EMBL" id="THV00041.1"/>
    </source>
</evidence>
<evidence type="ECO:0000313" key="2">
    <source>
        <dbReference type="Proteomes" id="UP000297245"/>
    </source>
</evidence>
<protein>
    <submittedName>
        <fullName evidence="1">Uncharacterized protein</fullName>
    </submittedName>
</protein>
<reference evidence="1 2" key="1">
    <citation type="journal article" date="2019" name="Nat. Ecol. Evol.">
        <title>Megaphylogeny resolves global patterns of mushroom evolution.</title>
        <authorList>
            <person name="Varga T."/>
            <person name="Krizsan K."/>
            <person name="Foldi C."/>
            <person name="Dima B."/>
            <person name="Sanchez-Garcia M."/>
            <person name="Sanchez-Ramirez S."/>
            <person name="Szollosi G.J."/>
            <person name="Szarkandi J.G."/>
            <person name="Papp V."/>
            <person name="Albert L."/>
            <person name="Andreopoulos W."/>
            <person name="Angelini C."/>
            <person name="Antonin V."/>
            <person name="Barry K.W."/>
            <person name="Bougher N.L."/>
            <person name="Buchanan P."/>
            <person name="Buyck B."/>
            <person name="Bense V."/>
            <person name="Catcheside P."/>
            <person name="Chovatia M."/>
            <person name="Cooper J."/>
            <person name="Damon W."/>
            <person name="Desjardin D."/>
            <person name="Finy P."/>
            <person name="Geml J."/>
            <person name="Haridas S."/>
            <person name="Hughes K."/>
            <person name="Justo A."/>
            <person name="Karasinski D."/>
            <person name="Kautmanova I."/>
            <person name="Kiss B."/>
            <person name="Kocsube S."/>
            <person name="Kotiranta H."/>
            <person name="LaButti K.M."/>
            <person name="Lechner B.E."/>
            <person name="Liimatainen K."/>
            <person name="Lipzen A."/>
            <person name="Lukacs Z."/>
            <person name="Mihaltcheva S."/>
            <person name="Morgado L.N."/>
            <person name="Niskanen T."/>
            <person name="Noordeloos M.E."/>
            <person name="Ohm R.A."/>
            <person name="Ortiz-Santana B."/>
            <person name="Ovrebo C."/>
            <person name="Racz N."/>
            <person name="Riley R."/>
            <person name="Savchenko A."/>
            <person name="Shiryaev A."/>
            <person name="Soop K."/>
            <person name="Spirin V."/>
            <person name="Szebenyi C."/>
            <person name="Tomsovsky M."/>
            <person name="Tulloss R.E."/>
            <person name="Uehling J."/>
            <person name="Grigoriev I.V."/>
            <person name="Vagvolgyi C."/>
            <person name="Papp T."/>
            <person name="Martin F.M."/>
            <person name="Miettinen O."/>
            <person name="Hibbett D.S."/>
            <person name="Nagy L.G."/>
        </authorList>
    </citation>
    <scope>NUCLEOTIDE SEQUENCE [LARGE SCALE GENOMIC DNA]</scope>
    <source>
        <strain evidence="1 2">CBS 962.96</strain>
    </source>
</reference>
<dbReference type="EMBL" id="ML179110">
    <property type="protein sequence ID" value="THV00041.1"/>
    <property type="molecule type" value="Genomic_DNA"/>
</dbReference>
<dbReference type="AlphaFoldDB" id="A0A4S8MCI0"/>
<dbReference type="Proteomes" id="UP000297245">
    <property type="component" value="Unassembled WGS sequence"/>
</dbReference>
<keyword evidence="2" id="KW-1185">Reference proteome</keyword>
<sequence>MPSYTLAIVETTADHSLRNLHQGFSRILDFEIKFESAKPESFETVLQSLREGRINAILVSRIIDCAINPDHLELDESAKASGLVDFVVIVSGVPCGFDTQIQSLHFAITSGVAYPEFRSTLLVGTGPSIKAAVYVLSRHFDCSWFYVVWYFLFCLFEPRVEVYNDFVEFCERVNSDIRMSRVTQNWMVPTGTPVQCVVTDTTLDEQEDMSDDRRRLLKRVFAALHANMYSRHRGLFLNIGPLLVPSPTLTSWTKFAQNYMWHSVLLETLCTTNMPSFPNLACAIVDLSRRRVPTICTVPFARTYAHAGTIDDLLLDHWFPPAPHSYFREGLSARRLRLGHRFDDPDVSLIHPYTIIVSAAPPKGYIDFTAGVAVVVKHAGPSHEEFRLVDVTSVDLAVISDNIRFLSRNQVNNGYRCSDLFNDYQYLAVDRRHLVGVTSPIPSIQRITVVRTVDCRCFFCQLSVEVVLIAMEYFDIGALAAFSGTCRTHSSFARQTMQQRVRRVLNQLKDADLDDNRIHDILRVTGSVITGAAGVTPMLSGLPALPTKFDILTPLNSIRPWLQLFQQVPTLGSYVYSNKKPKMDGFRLERMRCVFFLRSGVVVSIRESYSQSILPLLLSQSITAHVGSVNLYSTMTNIRLGTSRGTAQEYPSILSLFRAGWVLLLDATCPGVGLQVVTNWRPFRGTSPLMTMSLSFPSLGTTCGERGQLVLICGVLREMWMFDDAHSQNKDNSSWYILEIAPSTDNDALFRDVYTSLTNMGPMDDTFLHAVGEQDIVDAHVQYLLVCLPSPLALITAACNVTIDPAPFPNHPCLPFYNHWDNERKTLTPNATVVVNFHIVVDRSRGKRMAILVADSVSVLECGVPWYSLCEDKSEMRLVQNNAQMSS</sequence>
<accession>A0A4S8MCI0</accession>
<name>A0A4S8MCI0_DENBC</name>